<feature type="region of interest" description="Disordered" evidence="2">
    <location>
        <begin position="127"/>
        <end position="304"/>
    </location>
</feature>
<feature type="compositionally biased region" description="Basic residues" evidence="2">
    <location>
        <begin position="560"/>
        <end position="589"/>
    </location>
</feature>
<dbReference type="Gene3D" id="3.30.160.20">
    <property type="match status" value="1"/>
</dbReference>
<feature type="region of interest" description="Disordered" evidence="2">
    <location>
        <begin position="328"/>
        <end position="647"/>
    </location>
</feature>
<comment type="caution">
    <text evidence="5">The sequence shown here is derived from an EMBL/GenBank/DDBJ whole genome shotgun (WGS) entry which is preliminary data.</text>
</comment>
<dbReference type="PANTHER" id="PTHR46528:SF1">
    <property type="entry name" value="PROTEIN SON"/>
    <property type="match status" value="1"/>
</dbReference>
<dbReference type="InterPro" id="IPR014720">
    <property type="entry name" value="dsRBD_dom"/>
</dbReference>
<feature type="region of interest" description="Disordered" evidence="2">
    <location>
        <begin position="692"/>
        <end position="718"/>
    </location>
</feature>
<name>A0A433THX4_ELYCH</name>
<dbReference type="EMBL" id="RQTK01000354">
    <property type="protein sequence ID" value="RUS81116.1"/>
    <property type="molecule type" value="Genomic_DNA"/>
</dbReference>
<feature type="compositionally biased region" description="Basic and acidic residues" evidence="2">
    <location>
        <begin position="36"/>
        <end position="45"/>
    </location>
</feature>
<dbReference type="Pfam" id="PF14709">
    <property type="entry name" value="DND1_DSRM"/>
    <property type="match status" value="1"/>
</dbReference>
<feature type="compositionally biased region" description="Basic and acidic residues" evidence="2">
    <location>
        <begin position="431"/>
        <end position="452"/>
    </location>
</feature>
<dbReference type="PANTHER" id="PTHR46528">
    <property type="entry name" value="PROTEIN SON"/>
    <property type="match status" value="1"/>
</dbReference>
<feature type="compositionally biased region" description="Basic and acidic residues" evidence="2">
    <location>
        <begin position="472"/>
        <end position="482"/>
    </location>
</feature>
<dbReference type="GO" id="GO:0048024">
    <property type="term" value="P:regulation of mRNA splicing, via spliceosome"/>
    <property type="evidence" value="ECO:0007669"/>
    <property type="project" value="TreeGrafter"/>
</dbReference>
<feature type="compositionally biased region" description="Basic and acidic residues" evidence="2">
    <location>
        <begin position="627"/>
        <end position="647"/>
    </location>
</feature>
<keyword evidence="6" id="KW-1185">Reference proteome</keyword>
<keyword evidence="1" id="KW-0694">RNA-binding</keyword>
<feature type="region of interest" description="Disordered" evidence="2">
    <location>
        <begin position="89"/>
        <end position="110"/>
    </location>
</feature>
<evidence type="ECO:0000259" key="4">
    <source>
        <dbReference type="PROSITE" id="PS50174"/>
    </source>
</evidence>
<evidence type="ECO:0000259" key="3">
    <source>
        <dbReference type="PROSITE" id="PS50137"/>
    </source>
</evidence>
<feature type="compositionally biased region" description="Basic and acidic residues" evidence="2">
    <location>
        <begin position="132"/>
        <end position="149"/>
    </location>
</feature>
<dbReference type="OrthoDB" id="786951at2759"/>
<evidence type="ECO:0000313" key="5">
    <source>
        <dbReference type="EMBL" id="RUS81116.1"/>
    </source>
</evidence>
<proteinExistence type="predicted"/>
<feature type="compositionally biased region" description="Basic and acidic residues" evidence="2">
    <location>
        <begin position="410"/>
        <end position="421"/>
    </location>
</feature>
<evidence type="ECO:0000256" key="1">
    <source>
        <dbReference type="PROSITE-ProRule" id="PRU00266"/>
    </source>
</evidence>
<feature type="compositionally biased region" description="Basic and acidic residues" evidence="2">
    <location>
        <begin position="591"/>
        <end position="600"/>
    </location>
</feature>
<feature type="compositionally biased region" description="Basic and acidic residues" evidence="2">
    <location>
        <begin position="167"/>
        <end position="180"/>
    </location>
</feature>
<feature type="region of interest" description="Disordered" evidence="2">
    <location>
        <begin position="1"/>
        <end position="70"/>
    </location>
</feature>
<feature type="compositionally biased region" description="Acidic residues" evidence="2">
    <location>
        <begin position="698"/>
        <end position="718"/>
    </location>
</feature>
<dbReference type="GO" id="GO:0003723">
    <property type="term" value="F:RNA binding"/>
    <property type="evidence" value="ECO:0007669"/>
    <property type="project" value="UniProtKB-UniRule"/>
</dbReference>
<sequence>MSKPDLSSIPLPSLAELGKMPRKTAKEMLQEALKGTQKDKTESRQKNPSSSNIQLGQSKTKENSEAAVKSSQSIVDELFKDFIAQKFNRAPGGQEVLETEKIPSSVAESSVDEMSKILDLEISSIQNSSGLKELEEKLSSHVRDRDVKTKSTKHQHRVKSGKRPKHKDAASRSSSETEAKRHNHILLKSISRVEKSDSELEKHDGLLSCRKKNETVLEKTLDKKDEIQQVPEKTEPPSDLNVVSPAAVPEPRAESLSVRIPEVELPSSASATQPEASCSSDSSERVTSGSFDDKERNNFGLMLPNPLARKQAIPKQLGLKLTCSSLSLIKSSDRIDQDGRVWEEGEVNSSNSDNGEAESESEPDGLPSETGSINSDAEDWRSHVHKGKKKHKHKHKKKKKKSSSKNKEKRSKDQQSDEKHSSHDRKHTREKRSTSDRKSRERSRSKSREDSKRRKSRSRSREDTKRRKSRERSRSKSREDSKRRKSRSRSREDTKRRKSRERSRSKSREDIKRRKSRSRSREDTKRRKSRERSRSKSREDNKRRRKEDQADELQKTEASHHKHSSRSRSQSPKHQRSSRKSRSRSRSPLRGRYDEWDARHYSSKKRSRSKSRDRSSDRSKRKSSSSSRREDRRTKESREQRLQIDKAQLRRIAIANALVNMKAGQGPQVEVPVVKSEGKSVQELTEFCKKISDKGKDEDSDLSDTSDEEAPNVEEEEETLIHHPFKIKEPTTTGIVMNIRNCKPLPVLTPLEKQAQKANLRLAFPVSSGSHHRASESEWVPVQRPGPVATAKSAAPQKGKLWSPAEPVVQNIDIGTIISERLQAVRKLQQNPYDVQALSTMHKAQEQASKWATSKHLPGQFTGSTGAKVLSQAELIGDKKHQAWVKKTQLSQAAPVTGGIGMFLLQKMGWKHGQGLGKNSEGSKEPLLLDIKVDRKGQASMTQDKSPYCRDDVRSSLVSVSGLSADKHPVSALMELCNRRKWGPPVFTVVDESGPDHKKNFLFKVRDMSRE</sequence>
<accession>A0A433THX4</accession>
<feature type="non-terminal residue" evidence="5">
    <location>
        <position position="1011"/>
    </location>
</feature>
<feature type="domain" description="G-patch" evidence="4">
    <location>
        <begin position="897"/>
        <end position="943"/>
    </location>
</feature>
<dbReference type="STRING" id="188477.A0A433THX4"/>
<dbReference type="InterPro" id="IPR000467">
    <property type="entry name" value="G_patch_dom"/>
</dbReference>
<feature type="compositionally biased region" description="Basic and acidic residues" evidence="2">
    <location>
        <begin position="502"/>
        <end position="512"/>
    </location>
</feature>
<evidence type="ECO:0008006" key="7">
    <source>
        <dbReference type="Google" id="ProtNLM"/>
    </source>
</evidence>
<feature type="compositionally biased region" description="Basic and acidic residues" evidence="2">
    <location>
        <begin position="191"/>
        <end position="236"/>
    </location>
</feature>
<feature type="compositionally biased region" description="Polar residues" evidence="2">
    <location>
        <begin position="46"/>
        <end position="58"/>
    </location>
</feature>
<protein>
    <recommendedName>
        <fullName evidence="7">G-patch domain-containing protein</fullName>
    </recommendedName>
</protein>
<feature type="compositionally biased region" description="Basic residues" evidence="2">
    <location>
        <begin position="150"/>
        <end position="166"/>
    </location>
</feature>
<feature type="compositionally biased region" description="Basic and acidic residues" evidence="2">
    <location>
        <begin position="532"/>
        <end position="559"/>
    </location>
</feature>
<feature type="domain" description="DRBM" evidence="3">
    <location>
        <begin position="968"/>
        <end position="1011"/>
    </location>
</feature>
<dbReference type="SUPFAM" id="SSF54768">
    <property type="entry name" value="dsRNA-binding domain-like"/>
    <property type="match status" value="1"/>
</dbReference>
<dbReference type="InterPro" id="IPR032922">
    <property type="entry name" value="SON"/>
</dbReference>
<dbReference type="SMART" id="SM00443">
    <property type="entry name" value="G_patch"/>
    <property type="match status" value="1"/>
</dbReference>
<reference evidence="5 6" key="1">
    <citation type="submission" date="2019-01" db="EMBL/GenBank/DDBJ databases">
        <title>A draft genome assembly of the solar-powered sea slug Elysia chlorotica.</title>
        <authorList>
            <person name="Cai H."/>
            <person name="Li Q."/>
            <person name="Fang X."/>
            <person name="Li J."/>
            <person name="Curtis N.E."/>
            <person name="Altenburger A."/>
            <person name="Shibata T."/>
            <person name="Feng M."/>
            <person name="Maeda T."/>
            <person name="Schwartz J.A."/>
            <person name="Shigenobu S."/>
            <person name="Lundholm N."/>
            <person name="Nishiyama T."/>
            <person name="Yang H."/>
            <person name="Hasebe M."/>
            <person name="Li S."/>
            <person name="Pierce S.K."/>
            <person name="Wang J."/>
        </authorList>
    </citation>
    <scope>NUCLEOTIDE SEQUENCE [LARGE SCALE GENOMIC DNA]</scope>
    <source>
        <strain evidence="5">EC2010</strain>
        <tissue evidence="5">Whole organism of an adult</tissue>
    </source>
</reference>
<feature type="compositionally biased region" description="Basic residues" evidence="2">
    <location>
        <begin position="383"/>
        <end position="409"/>
    </location>
</feature>
<dbReference type="PROSITE" id="PS50137">
    <property type="entry name" value="DS_RBD"/>
    <property type="match status" value="1"/>
</dbReference>
<gene>
    <name evidence="5" type="ORF">EGW08_011102</name>
</gene>
<evidence type="ECO:0000313" key="6">
    <source>
        <dbReference type="Proteomes" id="UP000271974"/>
    </source>
</evidence>
<feature type="compositionally biased region" description="Polar residues" evidence="2">
    <location>
        <begin position="267"/>
        <end position="290"/>
    </location>
</feature>
<dbReference type="PROSITE" id="PS50174">
    <property type="entry name" value="G_PATCH"/>
    <property type="match status" value="1"/>
</dbReference>
<dbReference type="AlphaFoldDB" id="A0A433THX4"/>
<feature type="compositionally biased region" description="Basic and acidic residues" evidence="2">
    <location>
        <begin position="331"/>
        <end position="343"/>
    </location>
</feature>
<dbReference type="GO" id="GO:0051726">
    <property type="term" value="P:regulation of cell cycle"/>
    <property type="evidence" value="ECO:0007669"/>
    <property type="project" value="InterPro"/>
</dbReference>
<dbReference type="Proteomes" id="UP000271974">
    <property type="component" value="Unassembled WGS sequence"/>
</dbReference>
<dbReference type="Pfam" id="PF01585">
    <property type="entry name" value="G-patch"/>
    <property type="match status" value="1"/>
</dbReference>
<organism evidence="5 6">
    <name type="scientific">Elysia chlorotica</name>
    <name type="common">Eastern emerald elysia</name>
    <name type="synonym">Sea slug</name>
    <dbReference type="NCBI Taxonomy" id="188477"/>
    <lineage>
        <taxon>Eukaryota</taxon>
        <taxon>Metazoa</taxon>
        <taxon>Spiralia</taxon>
        <taxon>Lophotrochozoa</taxon>
        <taxon>Mollusca</taxon>
        <taxon>Gastropoda</taxon>
        <taxon>Heterobranchia</taxon>
        <taxon>Euthyneura</taxon>
        <taxon>Panpulmonata</taxon>
        <taxon>Sacoglossa</taxon>
        <taxon>Placobranchoidea</taxon>
        <taxon>Plakobranchidae</taxon>
        <taxon>Elysia</taxon>
    </lineage>
</organism>
<evidence type="ECO:0000256" key="2">
    <source>
        <dbReference type="SAM" id="MobiDB-lite"/>
    </source>
</evidence>